<comment type="caution">
    <text evidence="1">The sequence shown here is derived from an EMBL/GenBank/DDBJ whole genome shotgun (WGS) entry which is preliminary data.</text>
</comment>
<evidence type="ECO:0000313" key="1">
    <source>
        <dbReference type="EMBL" id="KAK3490823.1"/>
    </source>
</evidence>
<name>A0AAJ0I5V1_9PEZI</name>
<organism evidence="1 2">
    <name type="scientific">Neurospora hispaniola</name>
    <dbReference type="NCBI Taxonomy" id="588809"/>
    <lineage>
        <taxon>Eukaryota</taxon>
        <taxon>Fungi</taxon>
        <taxon>Dikarya</taxon>
        <taxon>Ascomycota</taxon>
        <taxon>Pezizomycotina</taxon>
        <taxon>Sordariomycetes</taxon>
        <taxon>Sordariomycetidae</taxon>
        <taxon>Sordariales</taxon>
        <taxon>Sordariaceae</taxon>
        <taxon>Neurospora</taxon>
    </lineage>
</organism>
<dbReference type="Proteomes" id="UP001285908">
    <property type="component" value="Unassembled WGS sequence"/>
</dbReference>
<dbReference type="GeneID" id="87876650"/>
<keyword evidence="2" id="KW-1185">Reference proteome</keyword>
<gene>
    <name evidence="1" type="ORF">B0T23DRAFT_405611</name>
</gene>
<dbReference type="EMBL" id="JAULSX010000005">
    <property type="protein sequence ID" value="KAK3490823.1"/>
    <property type="molecule type" value="Genomic_DNA"/>
</dbReference>
<dbReference type="RefSeq" id="XP_062692006.1">
    <property type="nucleotide sequence ID" value="XM_062839028.1"/>
</dbReference>
<sequence length="178" mass="19017">MSNANQANKGMKQKSENSTQGITLNFHRQAVVQLMACKADGGTACCSVASEPSVALVPLPCHGSLSRVFKSNLPTLSVEGPKRSTLLTRPGTAACAMGKIAASASWGDYSPFGSDRDRLHSSKNFCISMPRNNGPIGCFGFCAHFTCTILPPTRKRTQAWRVQAVHGVVVSYTTAIRK</sequence>
<dbReference type="AlphaFoldDB" id="A0AAJ0I5V1"/>
<reference evidence="1 2" key="1">
    <citation type="journal article" date="2023" name="Mol. Phylogenet. Evol.">
        <title>Genome-scale phylogeny and comparative genomics of the fungal order Sordariales.</title>
        <authorList>
            <person name="Hensen N."/>
            <person name="Bonometti L."/>
            <person name="Westerberg I."/>
            <person name="Brannstrom I.O."/>
            <person name="Guillou S."/>
            <person name="Cros-Aarteil S."/>
            <person name="Calhoun S."/>
            <person name="Haridas S."/>
            <person name="Kuo A."/>
            <person name="Mondo S."/>
            <person name="Pangilinan J."/>
            <person name="Riley R."/>
            <person name="LaButti K."/>
            <person name="Andreopoulos B."/>
            <person name="Lipzen A."/>
            <person name="Chen C."/>
            <person name="Yan M."/>
            <person name="Daum C."/>
            <person name="Ng V."/>
            <person name="Clum A."/>
            <person name="Steindorff A."/>
            <person name="Ohm R.A."/>
            <person name="Martin F."/>
            <person name="Silar P."/>
            <person name="Natvig D.O."/>
            <person name="Lalanne C."/>
            <person name="Gautier V."/>
            <person name="Ament-Velasquez S.L."/>
            <person name="Kruys A."/>
            <person name="Hutchinson M.I."/>
            <person name="Powell A.J."/>
            <person name="Barry K."/>
            <person name="Miller A.N."/>
            <person name="Grigoriev I.V."/>
            <person name="Debuchy R."/>
            <person name="Gladieux P."/>
            <person name="Hiltunen Thoren M."/>
            <person name="Johannesson H."/>
        </authorList>
    </citation>
    <scope>NUCLEOTIDE SEQUENCE [LARGE SCALE GENOMIC DNA]</scope>
    <source>
        <strain evidence="1 2">FGSC 10403</strain>
    </source>
</reference>
<proteinExistence type="predicted"/>
<accession>A0AAJ0I5V1</accession>
<protein>
    <submittedName>
        <fullName evidence="1">Uncharacterized protein</fullName>
    </submittedName>
</protein>
<evidence type="ECO:0000313" key="2">
    <source>
        <dbReference type="Proteomes" id="UP001285908"/>
    </source>
</evidence>